<feature type="transmembrane region" description="Helical" evidence="1">
    <location>
        <begin position="21"/>
        <end position="40"/>
    </location>
</feature>
<proteinExistence type="predicted"/>
<evidence type="ECO:0000256" key="1">
    <source>
        <dbReference type="SAM" id="Phobius"/>
    </source>
</evidence>
<name>A0A6B7FTT7_MACBL</name>
<keyword evidence="1" id="KW-0812">Transmembrane</keyword>
<sequence>MHYFESSSVGSMIRLGEYALVLCWMVMLELISLGDVISYLVGETLGDLVLHHVGVPELEFNHYAFIFYMMVFFSIWWS</sequence>
<dbReference type="AlphaFoldDB" id="A0A6B7FTT7"/>
<keyword evidence="2" id="KW-0496">Mitochondrion</keyword>
<reference evidence="2" key="1">
    <citation type="submission" date="2018-05" db="EMBL/GenBank/DDBJ databases">
        <title>Complete mitogenomes of Limecola baltica reveal old and feature-rich doubly uniparental inheritance of mitochondria in Tellinidae.</title>
        <authorList>
            <person name="Smietanka B."/>
            <person name="Lubosny M."/>
            <person name="Lasota R."/>
            <person name="Burzynski A."/>
        </authorList>
    </citation>
    <scope>NUCLEOTIDE SEQUENCE</scope>
    <source>
        <strain evidence="2">M-61-1</strain>
    </source>
</reference>
<keyword evidence="1" id="KW-0472">Membrane</keyword>
<evidence type="ECO:0000313" key="2">
    <source>
        <dbReference type="EMBL" id="QBM07782.1"/>
    </source>
</evidence>
<protein>
    <submittedName>
        <fullName evidence="2">ORF2</fullName>
    </submittedName>
</protein>
<organism evidence="2">
    <name type="scientific">Macoma balthica</name>
    <name type="common">Baltic tellin</name>
    <name type="synonym">Limecola balthica</name>
    <dbReference type="NCBI Taxonomy" id="1903275"/>
    <lineage>
        <taxon>Eukaryota</taxon>
        <taxon>Metazoa</taxon>
        <taxon>Spiralia</taxon>
        <taxon>Lophotrochozoa</taxon>
        <taxon>Mollusca</taxon>
        <taxon>Bivalvia</taxon>
        <taxon>Autobranchia</taxon>
        <taxon>Heteroconchia</taxon>
        <taxon>Euheterodonta</taxon>
        <taxon>Imparidentia</taxon>
        <taxon>Neoheterodontei</taxon>
        <taxon>Cardiida</taxon>
        <taxon>Tellinoidea</taxon>
        <taxon>Tellinidae</taxon>
        <taxon>Macoma</taxon>
    </lineage>
</organism>
<accession>A0A6B7FTT7</accession>
<keyword evidence="1" id="KW-1133">Transmembrane helix</keyword>
<dbReference type="EMBL" id="MH285593">
    <property type="protein sequence ID" value="QBM07782.1"/>
    <property type="molecule type" value="Genomic_DNA"/>
</dbReference>
<feature type="transmembrane region" description="Helical" evidence="1">
    <location>
        <begin position="60"/>
        <end position="77"/>
    </location>
</feature>
<geneLocation type="mitochondrion" evidence="2"/>